<organism evidence="5 6">
    <name type="scientific">Alteromonas sediminis</name>
    <dbReference type="NCBI Taxonomy" id="2259342"/>
    <lineage>
        <taxon>Bacteria</taxon>
        <taxon>Pseudomonadati</taxon>
        <taxon>Pseudomonadota</taxon>
        <taxon>Gammaproteobacteria</taxon>
        <taxon>Alteromonadales</taxon>
        <taxon>Alteromonadaceae</taxon>
        <taxon>Alteromonas/Salinimonas group</taxon>
        <taxon>Alteromonas</taxon>
    </lineage>
</organism>
<evidence type="ECO:0000256" key="2">
    <source>
        <dbReference type="ARBA" id="ARBA00023125"/>
    </source>
</evidence>
<keyword evidence="1" id="KW-0805">Transcription regulation</keyword>
<dbReference type="PROSITE" id="PS00519">
    <property type="entry name" value="HTH_ASNC_1"/>
    <property type="match status" value="1"/>
</dbReference>
<feature type="domain" description="HTH asnC-type" evidence="4">
    <location>
        <begin position="19"/>
        <end position="80"/>
    </location>
</feature>
<dbReference type="EMBL" id="RPOK01000001">
    <property type="protein sequence ID" value="RPJ68175.1"/>
    <property type="molecule type" value="Genomic_DNA"/>
</dbReference>
<dbReference type="Gene3D" id="3.30.70.920">
    <property type="match status" value="1"/>
</dbReference>
<dbReference type="PRINTS" id="PR00033">
    <property type="entry name" value="HTHASNC"/>
</dbReference>
<dbReference type="GO" id="GO:0043200">
    <property type="term" value="P:response to amino acid"/>
    <property type="evidence" value="ECO:0007669"/>
    <property type="project" value="TreeGrafter"/>
</dbReference>
<keyword evidence="6" id="KW-1185">Reference proteome</keyword>
<dbReference type="Proteomes" id="UP000275281">
    <property type="component" value="Unassembled WGS sequence"/>
</dbReference>
<evidence type="ECO:0000313" key="6">
    <source>
        <dbReference type="Proteomes" id="UP000275281"/>
    </source>
</evidence>
<dbReference type="InterPro" id="IPR036390">
    <property type="entry name" value="WH_DNA-bd_sf"/>
</dbReference>
<proteinExistence type="predicted"/>
<evidence type="ECO:0000313" key="5">
    <source>
        <dbReference type="EMBL" id="RPJ68175.1"/>
    </source>
</evidence>
<evidence type="ECO:0000256" key="1">
    <source>
        <dbReference type="ARBA" id="ARBA00023015"/>
    </source>
</evidence>
<dbReference type="InterPro" id="IPR011008">
    <property type="entry name" value="Dimeric_a/b-barrel"/>
</dbReference>
<reference evidence="5 6" key="1">
    <citation type="submission" date="2018-11" db="EMBL/GenBank/DDBJ databases">
        <authorList>
            <person name="Ye M.-Q."/>
            <person name="Du Z.-J."/>
        </authorList>
    </citation>
    <scope>NUCLEOTIDE SEQUENCE [LARGE SCALE GENOMIC DNA]</scope>
    <source>
        <strain evidence="5 6">U0105</strain>
    </source>
</reference>
<dbReference type="InterPro" id="IPR000485">
    <property type="entry name" value="AsnC-type_HTH_dom"/>
</dbReference>
<dbReference type="InterPro" id="IPR019885">
    <property type="entry name" value="Tscrpt_reg_HTH_AsnC-type_CS"/>
</dbReference>
<dbReference type="OrthoDB" id="9813313at2"/>
<name>A0A3N5YEJ1_9ALTE</name>
<protein>
    <submittedName>
        <fullName evidence="5">Lrp/AsnC family transcriptional regulator</fullName>
    </submittedName>
</protein>
<dbReference type="AlphaFoldDB" id="A0A3N5YEJ1"/>
<keyword evidence="3" id="KW-0804">Transcription</keyword>
<dbReference type="InterPro" id="IPR036388">
    <property type="entry name" value="WH-like_DNA-bd_sf"/>
</dbReference>
<evidence type="ECO:0000256" key="3">
    <source>
        <dbReference type="ARBA" id="ARBA00023163"/>
    </source>
</evidence>
<dbReference type="Pfam" id="PF01037">
    <property type="entry name" value="AsnC_trans_reg"/>
    <property type="match status" value="1"/>
</dbReference>
<dbReference type="GO" id="GO:0043565">
    <property type="term" value="F:sequence-specific DNA binding"/>
    <property type="evidence" value="ECO:0007669"/>
    <property type="project" value="InterPro"/>
</dbReference>
<keyword evidence="2" id="KW-0238">DNA-binding</keyword>
<dbReference type="InterPro" id="IPR019888">
    <property type="entry name" value="Tscrpt_reg_AsnC-like"/>
</dbReference>
<dbReference type="PANTHER" id="PTHR30154:SF34">
    <property type="entry name" value="TRANSCRIPTIONAL REGULATOR AZLB"/>
    <property type="match status" value="1"/>
</dbReference>
<dbReference type="Gene3D" id="1.10.10.10">
    <property type="entry name" value="Winged helix-like DNA-binding domain superfamily/Winged helix DNA-binding domain"/>
    <property type="match status" value="1"/>
</dbReference>
<sequence>MVYSWNIVSNLRLNRVIVLDSIDKKLLAALENDARQSFSALGECVGLSKTPCWNRVKALNESGVVQSYGARLDPEKLGIHIKAIVHVVVDFAEYQAFESAIIAHRQVRSCQAVTGEFDYVLEVFATNMGQFDELLRNQLSQLPGVQRFNTAIATRSVKVGAPYTGMMI</sequence>
<comment type="caution">
    <text evidence="5">The sequence shown here is derived from an EMBL/GenBank/DDBJ whole genome shotgun (WGS) entry which is preliminary data.</text>
</comment>
<dbReference type="Pfam" id="PF13404">
    <property type="entry name" value="HTH_AsnC-type"/>
    <property type="match status" value="1"/>
</dbReference>
<dbReference type="PANTHER" id="PTHR30154">
    <property type="entry name" value="LEUCINE-RESPONSIVE REGULATORY PROTEIN"/>
    <property type="match status" value="1"/>
</dbReference>
<dbReference type="SUPFAM" id="SSF46785">
    <property type="entry name" value="Winged helix' DNA-binding domain"/>
    <property type="match status" value="1"/>
</dbReference>
<gene>
    <name evidence="5" type="ORF">DRW07_01840</name>
</gene>
<dbReference type="SUPFAM" id="SSF54909">
    <property type="entry name" value="Dimeric alpha+beta barrel"/>
    <property type="match status" value="1"/>
</dbReference>
<dbReference type="SMART" id="SM00344">
    <property type="entry name" value="HTH_ASNC"/>
    <property type="match status" value="1"/>
</dbReference>
<dbReference type="PROSITE" id="PS50956">
    <property type="entry name" value="HTH_ASNC_2"/>
    <property type="match status" value="1"/>
</dbReference>
<dbReference type="InterPro" id="IPR019887">
    <property type="entry name" value="Tscrpt_reg_AsnC/Lrp_C"/>
</dbReference>
<accession>A0A3N5YEJ1</accession>
<evidence type="ECO:0000259" key="4">
    <source>
        <dbReference type="PROSITE" id="PS50956"/>
    </source>
</evidence>
<dbReference type="GO" id="GO:0005829">
    <property type="term" value="C:cytosol"/>
    <property type="evidence" value="ECO:0007669"/>
    <property type="project" value="TreeGrafter"/>
</dbReference>